<protein>
    <submittedName>
        <fullName evidence="2">Uncharacterized protein</fullName>
    </submittedName>
</protein>
<reference evidence="2 3" key="1">
    <citation type="submission" date="2019-02" db="EMBL/GenBank/DDBJ databases">
        <title>Draft Genome Sequences of Six Type Strains of the Genus Massilia.</title>
        <authorList>
            <person name="Miess H."/>
            <person name="Frediansyhah A."/>
            <person name="Gross H."/>
        </authorList>
    </citation>
    <scope>NUCLEOTIDE SEQUENCE [LARGE SCALE GENOMIC DNA]</scope>
    <source>
        <strain evidence="2 3">DSM 17473</strain>
    </source>
</reference>
<feature type="region of interest" description="Disordered" evidence="1">
    <location>
        <begin position="1"/>
        <end position="31"/>
    </location>
</feature>
<feature type="compositionally biased region" description="Polar residues" evidence="1">
    <location>
        <begin position="316"/>
        <end position="330"/>
    </location>
</feature>
<evidence type="ECO:0000313" key="3">
    <source>
        <dbReference type="Proteomes" id="UP000290637"/>
    </source>
</evidence>
<proteinExistence type="predicted"/>
<dbReference type="RefSeq" id="WP_130188437.1">
    <property type="nucleotide sequence ID" value="NZ_CP035913.1"/>
</dbReference>
<evidence type="ECO:0000256" key="1">
    <source>
        <dbReference type="SAM" id="MobiDB-lite"/>
    </source>
</evidence>
<feature type="compositionally biased region" description="Basic and acidic residues" evidence="1">
    <location>
        <begin position="166"/>
        <end position="177"/>
    </location>
</feature>
<evidence type="ECO:0000313" key="2">
    <source>
        <dbReference type="EMBL" id="QBE65326.1"/>
    </source>
</evidence>
<organism evidence="2 3">
    <name type="scientific">Pseudoduganella lutea</name>
    <dbReference type="NCBI Taxonomy" id="321985"/>
    <lineage>
        <taxon>Bacteria</taxon>
        <taxon>Pseudomonadati</taxon>
        <taxon>Pseudomonadota</taxon>
        <taxon>Betaproteobacteria</taxon>
        <taxon>Burkholderiales</taxon>
        <taxon>Oxalobacteraceae</taxon>
        <taxon>Telluria group</taxon>
        <taxon>Pseudoduganella</taxon>
    </lineage>
</organism>
<name>A0A4P6L1C8_9BURK</name>
<dbReference type="AlphaFoldDB" id="A0A4P6L1C8"/>
<dbReference type="EMBL" id="CP035913">
    <property type="protein sequence ID" value="QBE65326.1"/>
    <property type="molecule type" value="Genomic_DNA"/>
</dbReference>
<feature type="compositionally biased region" description="Polar residues" evidence="1">
    <location>
        <begin position="356"/>
        <end position="367"/>
    </location>
</feature>
<dbReference type="KEGG" id="plue:EWM63_21970"/>
<gene>
    <name evidence="2" type="ORF">EWM63_21970</name>
</gene>
<sequence>MSSLTPLGTRQYQNTGLAGSTQQPARGNNNAVQTQAAEKTRSNVALSSGAVDLQQRIDSLGNNTIDLAQNFLGKFAQQLLGDDAKGATIAFDSVSLEASSSMSAGMARAEGANGVGKAGAFSLNENSHFLGTGTITLADGSKYEFEVEVRYEASMSSAFAAKEEAGRDVGREARTGGDKPTALPTFDMPEIEWPGSLGDLFKLMDKQVSGDVKDGANGDVLGNLSVRLMQLIKNTQSLDIYEPMSPVKAYAAESAAGATDKTQMPIKVPTDAPAPSSASGIPPTISTTPPPPAGAAEATGKTQMPIKVPTDAPAPSSASDIPLTISTSPPGASEPAEATGKTQMPIKVPTDAPAPSSASDIPLTISTTPPPADEA</sequence>
<feature type="region of interest" description="Disordered" evidence="1">
    <location>
        <begin position="257"/>
        <end position="375"/>
    </location>
</feature>
<feature type="compositionally biased region" description="Low complexity" evidence="1">
    <location>
        <begin position="273"/>
        <end position="287"/>
    </location>
</feature>
<feature type="region of interest" description="Disordered" evidence="1">
    <location>
        <begin position="166"/>
        <end position="188"/>
    </location>
</feature>
<accession>A0A4P6L1C8</accession>
<keyword evidence="3" id="KW-1185">Reference proteome</keyword>
<dbReference type="Proteomes" id="UP000290637">
    <property type="component" value="Chromosome"/>
</dbReference>
<dbReference type="OrthoDB" id="8701435at2"/>